<dbReference type="STRING" id="27835.A0A0N4XJK7"/>
<comment type="subcellular location">
    <subcellularLocation>
        <location evidence="2">Endomembrane system</location>
    </subcellularLocation>
    <subcellularLocation>
        <location evidence="1">Membrane</location>
        <topology evidence="1">Single-pass membrane protein</topology>
    </subcellularLocation>
</comment>
<dbReference type="GO" id="GO:0012505">
    <property type="term" value="C:endomembrane system"/>
    <property type="evidence" value="ECO:0007669"/>
    <property type="project" value="UniProtKB-SubCell"/>
</dbReference>
<dbReference type="OMA" id="NCASEGP"/>
<dbReference type="PROSITE" id="PS01209">
    <property type="entry name" value="LDLRA_1"/>
    <property type="match status" value="1"/>
</dbReference>
<keyword evidence="12" id="KW-0325">Glycoprotein</keyword>
<name>A0A0N4XJK7_NIPBR</name>
<feature type="disulfide bond" evidence="13">
    <location>
        <begin position="140"/>
        <end position="158"/>
    </location>
</feature>
<dbReference type="FunFam" id="4.10.400.10:FF:000004">
    <property type="entry name" value="Low-density lipoprotein receptor-related protein 1"/>
    <property type="match status" value="1"/>
</dbReference>
<evidence type="ECO:0000256" key="7">
    <source>
        <dbReference type="ARBA" id="ARBA00022837"/>
    </source>
</evidence>
<keyword evidence="9" id="KW-0472">Membrane</keyword>
<reference evidence="16" key="1">
    <citation type="submission" date="2017-02" db="UniProtKB">
        <authorList>
            <consortium name="WormBaseParasite"/>
        </authorList>
    </citation>
    <scope>IDENTIFICATION</scope>
</reference>
<evidence type="ECO:0000256" key="2">
    <source>
        <dbReference type="ARBA" id="ARBA00004308"/>
    </source>
</evidence>
<gene>
    <name evidence="14" type="ORF">NBR_LOCUS2710</name>
</gene>
<dbReference type="GO" id="GO:0016324">
    <property type="term" value="C:apical plasma membrane"/>
    <property type="evidence" value="ECO:0007669"/>
    <property type="project" value="TreeGrafter"/>
</dbReference>
<evidence type="ECO:0000256" key="8">
    <source>
        <dbReference type="ARBA" id="ARBA00022989"/>
    </source>
</evidence>
<dbReference type="PRINTS" id="PR00261">
    <property type="entry name" value="LDLRECEPTOR"/>
</dbReference>
<evidence type="ECO:0000256" key="12">
    <source>
        <dbReference type="ARBA" id="ARBA00023180"/>
    </source>
</evidence>
<dbReference type="FunFam" id="4.10.400.10:FF:000092">
    <property type="entry name" value="LDL receptor related protein 4"/>
    <property type="match status" value="1"/>
</dbReference>
<evidence type="ECO:0000256" key="3">
    <source>
        <dbReference type="ARBA" id="ARBA00009939"/>
    </source>
</evidence>
<dbReference type="GO" id="GO:0043235">
    <property type="term" value="C:receptor complex"/>
    <property type="evidence" value="ECO:0007669"/>
    <property type="project" value="TreeGrafter"/>
</dbReference>
<comment type="similarity">
    <text evidence="3">Belongs to the LDLR family.</text>
</comment>
<dbReference type="SMART" id="SM00192">
    <property type="entry name" value="LDLa"/>
    <property type="match status" value="5"/>
</dbReference>
<dbReference type="Gene3D" id="4.10.400.10">
    <property type="entry name" value="Low-density Lipoprotein Receptor"/>
    <property type="match status" value="5"/>
</dbReference>
<feature type="disulfide bond" evidence="13">
    <location>
        <begin position="181"/>
        <end position="199"/>
    </location>
</feature>
<proteinExistence type="inferred from homology"/>
<dbReference type="CDD" id="cd00112">
    <property type="entry name" value="LDLa"/>
    <property type="match status" value="5"/>
</dbReference>
<feature type="disulfide bond" evidence="13">
    <location>
        <begin position="235"/>
        <end position="250"/>
    </location>
</feature>
<dbReference type="FunFam" id="4.10.400.10:FF:000045">
    <property type="entry name" value="Low-density lipoprotein receptor-related protein 2"/>
    <property type="match status" value="1"/>
</dbReference>
<evidence type="ECO:0000256" key="13">
    <source>
        <dbReference type="PROSITE-ProRule" id="PRU00124"/>
    </source>
</evidence>
<evidence type="ECO:0000256" key="6">
    <source>
        <dbReference type="ARBA" id="ARBA00022737"/>
    </source>
</evidence>
<accession>A0A0N4XJK7</accession>
<dbReference type="GO" id="GO:0042562">
    <property type="term" value="F:hormone binding"/>
    <property type="evidence" value="ECO:0007669"/>
    <property type="project" value="TreeGrafter"/>
</dbReference>
<keyword evidence="7" id="KW-0106">Calcium</keyword>
<evidence type="ECO:0000313" key="15">
    <source>
        <dbReference type="Proteomes" id="UP000271162"/>
    </source>
</evidence>
<dbReference type="InterPro" id="IPR036055">
    <property type="entry name" value="LDL_receptor-like_sf"/>
</dbReference>
<dbReference type="AlphaFoldDB" id="A0A0N4XJK7"/>
<comment type="caution">
    <text evidence="13">Lacks conserved residue(s) required for the propagation of feature annotation.</text>
</comment>
<dbReference type="GO" id="GO:0006898">
    <property type="term" value="P:receptor-mediated endocytosis"/>
    <property type="evidence" value="ECO:0007669"/>
    <property type="project" value="TreeGrafter"/>
</dbReference>
<evidence type="ECO:0000256" key="11">
    <source>
        <dbReference type="ARBA" id="ARBA00023170"/>
    </source>
</evidence>
<evidence type="ECO:0000256" key="5">
    <source>
        <dbReference type="ARBA" id="ARBA00022729"/>
    </source>
</evidence>
<evidence type="ECO:0000313" key="14">
    <source>
        <dbReference type="EMBL" id="VDL66299.1"/>
    </source>
</evidence>
<dbReference type="InterPro" id="IPR051221">
    <property type="entry name" value="LDLR-related"/>
</dbReference>
<sequence>AVPNNSSANDAPKLVAQCACRQGFKINPETGHTCQKDNSEQTEPLCSSNATQFLCTNGRCIPKEWKCDGEDDCLDGSDEIDSAGNKCYHENTIRCKNTKKCIPSQYGCDGDNDCGDYSDEDAQYCKDGQKPVCSAKKFQCDNHRCIPEQWKCDSDNDCGDGSDEKLEFCANSTCAVNQFSCANGRCIPIYWLCDGDNDCYDGTDEDKERCPPMQCRSDQFRCANGRQCVSLRNHCDGQNDCEDGSDEDSCLTQVKYYDRYWRHVVCINGVWKIKLSGKF</sequence>
<keyword evidence="8" id="KW-1133">Transmembrane helix</keyword>
<evidence type="ECO:0000313" key="16">
    <source>
        <dbReference type="WBParaSite" id="NBR_0000270901-mRNA-1"/>
    </source>
</evidence>
<protein>
    <submittedName>
        <fullName evidence="16">LDLRAD3 protein (inferred by orthology to a human protein)</fullName>
    </submittedName>
</protein>
<keyword evidence="10 13" id="KW-1015">Disulfide bond</keyword>
<dbReference type="InterPro" id="IPR002172">
    <property type="entry name" value="LDrepeatLR_classA_rpt"/>
</dbReference>
<dbReference type="FunFam" id="4.10.400.10:FF:000001">
    <property type="entry name" value="Low-density lipoprotein receptor-related protein 1"/>
    <property type="match status" value="1"/>
</dbReference>
<dbReference type="SUPFAM" id="SSF57424">
    <property type="entry name" value="LDL receptor-like module"/>
    <property type="match status" value="5"/>
</dbReference>
<evidence type="ECO:0000256" key="1">
    <source>
        <dbReference type="ARBA" id="ARBA00004167"/>
    </source>
</evidence>
<feature type="disulfide bond" evidence="13">
    <location>
        <begin position="174"/>
        <end position="186"/>
    </location>
</feature>
<keyword evidence="4" id="KW-0812">Transmembrane</keyword>
<feature type="disulfide bond" evidence="13">
    <location>
        <begin position="133"/>
        <end position="145"/>
    </location>
</feature>
<dbReference type="WBParaSite" id="NBR_0000270901-mRNA-1">
    <property type="protein sequence ID" value="NBR_0000270901-mRNA-1"/>
    <property type="gene ID" value="NBR_0000270901"/>
</dbReference>
<feature type="disulfide bond" evidence="13">
    <location>
        <begin position="55"/>
        <end position="73"/>
    </location>
</feature>
<dbReference type="PROSITE" id="PS50068">
    <property type="entry name" value="LDLRA_2"/>
    <property type="match status" value="5"/>
</dbReference>
<evidence type="ECO:0000256" key="9">
    <source>
        <dbReference type="ARBA" id="ARBA00023136"/>
    </source>
</evidence>
<dbReference type="PANTHER" id="PTHR22722">
    <property type="entry name" value="LOW-DENSITY LIPOPROTEIN RECEPTOR-RELATED PROTEIN 2-RELATED"/>
    <property type="match status" value="1"/>
</dbReference>
<keyword evidence="15" id="KW-1185">Reference proteome</keyword>
<keyword evidence="6" id="KW-0677">Repeat</keyword>
<organism evidence="16">
    <name type="scientific">Nippostrongylus brasiliensis</name>
    <name type="common">Rat hookworm</name>
    <dbReference type="NCBI Taxonomy" id="27835"/>
    <lineage>
        <taxon>Eukaryota</taxon>
        <taxon>Metazoa</taxon>
        <taxon>Ecdysozoa</taxon>
        <taxon>Nematoda</taxon>
        <taxon>Chromadorea</taxon>
        <taxon>Rhabditida</taxon>
        <taxon>Rhabditina</taxon>
        <taxon>Rhabditomorpha</taxon>
        <taxon>Strongyloidea</taxon>
        <taxon>Heligmosomidae</taxon>
        <taxon>Nippostrongylus</taxon>
    </lineage>
</organism>
<keyword evidence="5" id="KW-0732">Signal</keyword>
<keyword evidence="11" id="KW-0675">Receptor</keyword>
<dbReference type="FunFam" id="4.10.400.10:FF:000005">
    <property type="entry name" value="low-density lipoprotein receptor-related protein 1B"/>
    <property type="match status" value="1"/>
</dbReference>
<dbReference type="Pfam" id="PF00057">
    <property type="entry name" value="Ldl_recept_a"/>
    <property type="match status" value="5"/>
</dbReference>
<evidence type="ECO:0000256" key="4">
    <source>
        <dbReference type="ARBA" id="ARBA00022692"/>
    </source>
</evidence>
<evidence type="ECO:0000256" key="10">
    <source>
        <dbReference type="ARBA" id="ARBA00023157"/>
    </source>
</evidence>
<dbReference type="PANTHER" id="PTHR22722:SF14">
    <property type="entry name" value="MEGALIN, ISOFORM A"/>
    <property type="match status" value="1"/>
</dbReference>
<reference evidence="14 15" key="2">
    <citation type="submission" date="2018-11" db="EMBL/GenBank/DDBJ databases">
        <authorList>
            <consortium name="Pathogen Informatics"/>
        </authorList>
    </citation>
    <scope>NUCLEOTIDE SEQUENCE [LARGE SCALE GENOMIC DNA]</scope>
</reference>
<dbReference type="InterPro" id="IPR023415">
    <property type="entry name" value="LDLR_class-A_CS"/>
</dbReference>
<dbReference type="Proteomes" id="UP000271162">
    <property type="component" value="Unassembled WGS sequence"/>
</dbReference>
<dbReference type="EMBL" id="UYSL01003362">
    <property type="protein sequence ID" value="VDL66299.1"/>
    <property type="molecule type" value="Genomic_DNA"/>
</dbReference>